<dbReference type="InterPro" id="IPR001867">
    <property type="entry name" value="OmpR/PhoB-type_DNA-bd"/>
</dbReference>
<dbReference type="GO" id="GO:0032993">
    <property type="term" value="C:protein-DNA complex"/>
    <property type="evidence" value="ECO:0007669"/>
    <property type="project" value="TreeGrafter"/>
</dbReference>
<dbReference type="PANTHER" id="PTHR48111:SF52">
    <property type="entry name" value="TRANSCRIPTIONAL REGULATORY PROTEIN YVRH"/>
    <property type="match status" value="1"/>
</dbReference>
<feature type="modified residue" description="4-aspartylphosphate" evidence="2">
    <location>
        <position position="87"/>
    </location>
</feature>
<dbReference type="GO" id="GO:0000156">
    <property type="term" value="F:phosphorelay response regulator activity"/>
    <property type="evidence" value="ECO:0007669"/>
    <property type="project" value="TreeGrafter"/>
</dbReference>
<dbReference type="GO" id="GO:0000976">
    <property type="term" value="F:transcription cis-regulatory region binding"/>
    <property type="evidence" value="ECO:0007669"/>
    <property type="project" value="TreeGrafter"/>
</dbReference>
<dbReference type="GeneID" id="55564597"/>
<name>D6ZJ63_MOBCV</name>
<dbReference type="SMART" id="SM00862">
    <property type="entry name" value="Trans_reg_C"/>
    <property type="match status" value="1"/>
</dbReference>
<proteinExistence type="predicted"/>
<dbReference type="Gene3D" id="6.10.250.690">
    <property type="match status" value="1"/>
</dbReference>
<dbReference type="GO" id="GO:0005829">
    <property type="term" value="C:cytosol"/>
    <property type="evidence" value="ECO:0007669"/>
    <property type="project" value="TreeGrafter"/>
</dbReference>
<gene>
    <name evidence="6" type="ordered locus">HMPREF0573_10443</name>
</gene>
<evidence type="ECO:0000256" key="1">
    <source>
        <dbReference type="ARBA" id="ARBA00023125"/>
    </source>
</evidence>
<keyword evidence="7" id="KW-1185">Reference proteome</keyword>
<dbReference type="CDD" id="cd00383">
    <property type="entry name" value="trans_reg_C"/>
    <property type="match status" value="1"/>
</dbReference>
<dbReference type="PROSITE" id="PS51755">
    <property type="entry name" value="OMPR_PHOB"/>
    <property type="match status" value="1"/>
</dbReference>
<feature type="domain" description="OmpR/PhoB-type" evidence="5">
    <location>
        <begin position="159"/>
        <end position="258"/>
    </location>
</feature>
<dbReference type="Pfam" id="PF00072">
    <property type="entry name" value="Response_reg"/>
    <property type="match status" value="1"/>
</dbReference>
<dbReference type="HOGENOM" id="CLU_000445_30_4_11"/>
<evidence type="ECO:0000313" key="6">
    <source>
        <dbReference type="EMBL" id="ADI66762.1"/>
    </source>
</evidence>
<evidence type="ECO:0000259" key="4">
    <source>
        <dbReference type="PROSITE" id="PS50110"/>
    </source>
</evidence>
<keyword evidence="2" id="KW-0597">Phosphoprotein</keyword>
<reference evidence="7" key="1">
    <citation type="submission" date="2010-03" db="EMBL/GenBank/DDBJ databases">
        <title>Complete sequence of Mobiluncus curtisii ATCC 43063.</title>
        <authorList>
            <person name="Muzny D."/>
            <person name="Qin X."/>
            <person name="Deng J."/>
            <person name="Jiang H."/>
            <person name="Liu Y."/>
            <person name="Qu J."/>
            <person name="Song X.-Z."/>
            <person name="Zhang L."/>
            <person name="Thornton R."/>
            <person name="Coyle M."/>
            <person name="Francisco L."/>
            <person name="Jackson L."/>
            <person name="Javaid M."/>
            <person name="Korchina V."/>
            <person name="Kovar C."/>
            <person name="Mata R."/>
            <person name="Mathew T."/>
            <person name="Ngo R."/>
            <person name="Nguyen L."/>
            <person name="Nguyen N."/>
            <person name="Okwuonu G."/>
            <person name="Ongeri F."/>
            <person name="Pham C."/>
            <person name="Simmons D."/>
            <person name="Wilczek-Boney K."/>
            <person name="Hale W."/>
            <person name="Jakkamsetti A."/>
            <person name="Pham P."/>
            <person name="Ruth R."/>
            <person name="San Lucas F."/>
            <person name="Warren J."/>
            <person name="Zhang J."/>
            <person name="Zhao Z."/>
            <person name="Zhou C."/>
            <person name="Zhu D."/>
            <person name="Lee S."/>
            <person name="Bess C."/>
            <person name="Blankenburg K."/>
            <person name="Forbes L."/>
            <person name="Fu Q."/>
            <person name="Gubbala S."/>
            <person name="Hirani K."/>
            <person name="Jayaseelan J.C."/>
            <person name="Lara F."/>
            <person name="Munidasa M."/>
            <person name="Palculict T."/>
            <person name="Patil S."/>
            <person name="Pu L.-L."/>
            <person name="Saada N."/>
            <person name="Tang L."/>
            <person name="Weissenberger G."/>
            <person name="Zhu Y."/>
            <person name="Hemphill L."/>
            <person name="Shang Y."/>
            <person name="Youmans B."/>
            <person name="Ayvaz T."/>
            <person name="Ross M."/>
            <person name="Santibanez J."/>
            <person name="Aqrawi P."/>
            <person name="Gross S."/>
            <person name="Joshi V."/>
            <person name="Fowler G."/>
            <person name="Nazareth L."/>
            <person name="Reid J."/>
            <person name="Worley K."/>
            <person name="Petrosino J."/>
            <person name="Highlander S."/>
            <person name="Gibbs R."/>
            <person name="Gibbs R."/>
        </authorList>
    </citation>
    <scope>NUCLEOTIDE SEQUENCE [LARGE SCALE GENOMIC DNA]</scope>
    <source>
        <strain evidence="7">ATCC 43063 / DSM 2711 / V125</strain>
    </source>
</reference>
<dbReference type="InterPro" id="IPR001789">
    <property type="entry name" value="Sig_transdc_resp-reg_receiver"/>
</dbReference>
<dbReference type="CDD" id="cd17574">
    <property type="entry name" value="REC_OmpR"/>
    <property type="match status" value="1"/>
</dbReference>
<dbReference type="Proteomes" id="UP000006742">
    <property type="component" value="Chromosome"/>
</dbReference>
<dbReference type="PROSITE" id="PS50110">
    <property type="entry name" value="RESPONSE_REGULATORY"/>
    <property type="match status" value="1"/>
</dbReference>
<dbReference type="RefSeq" id="WP_013188759.1">
    <property type="nucleotide sequence ID" value="NC_014246.1"/>
</dbReference>
<dbReference type="SUPFAM" id="SSF52172">
    <property type="entry name" value="CheY-like"/>
    <property type="match status" value="1"/>
</dbReference>
<keyword evidence="1 3" id="KW-0238">DNA-binding</keyword>
<dbReference type="Gene3D" id="3.40.50.2300">
    <property type="match status" value="1"/>
</dbReference>
<dbReference type="eggNOG" id="COG0745">
    <property type="taxonomic scope" value="Bacteria"/>
</dbReference>
<sequence length="261" mass="29633">MPPDSGIPHKWQGYDDMQNRYPGGVTMNQDAYLLNKRILLVDDEQDLLDMVLSILKESGFRQIMTARSVKEALEVAQKATPELAIIDVMLPDGTGFELMNKLKQYVDCPILLLTACGEDEDRFKGFSLGADDYIVKPFHPKELTYRIMAILRRSYRGENPIVALRNSQIDFSSAEVIKANERIPLTAKEHDILSALYRNAGRIVTIEALCEAAWGTNPFGYENSLMAHIRRIREKIERYPSQPVSLVTVRGLGYKLILEEK</sequence>
<dbReference type="EMBL" id="CP001992">
    <property type="protein sequence ID" value="ADI66762.1"/>
    <property type="molecule type" value="Genomic_DNA"/>
</dbReference>
<dbReference type="STRING" id="548479.HMPREF0573_10443"/>
<dbReference type="SMART" id="SM00448">
    <property type="entry name" value="REC"/>
    <property type="match status" value="1"/>
</dbReference>
<dbReference type="InterPro" id="IPR011006">
    <property type="entry name" value="CheY-like_superfamily"/>
</dbReference>
<feature type="DNA-binding region" description="OmpR/PhoB-type" evidence="3">
    <location>
        <begin position="159"/>
        <end position="258"/>
    </location>
</feature>
<protein>
    <submittedName>
        <fullName evidence="6">Response regulator receiver domain protein</fullName>
    </submittedName>
</protein>
<organism evidence="6 7">
    <name type="scientific">Mobiluncus curtisii (strain ATCC 43063 / DSM 2711 / V125)</name>
    <name type="common">Falcivibrio vaginalis</name>
    <dbReference type="NCBI Taxonomy" id="548479"/>
    <lineage>
        <taxon>Bacteria</taxon>
        <taxon>Bacillati</taxon>
        <taxon>Actinomycetota</taxon>
        <taxon>Actinomycetes</taxon>
        <taxon>Actinomycetales</taxon>
        <taxon>Actinomycetaceae</taxon>
        <taxon>Mobiluncus</taxon>
    </lineage>
</organism>
<feature type="domain" description="Response regulatory" evidence="4">
    <location>
        <begin position="37"/>
        <end position="151"/>
    </location>
</feature>
<dbReference type="PANTHER" id="PTHR48111">
    <property type="entry name" value="REGULATOR OF RPOS"/>
    <property type="match status" value="1"/>
</dbReference>
<dbReference type="Gene3D" id="1.10.10.10">
    <property type="entry name" value="Winged helix-like DNA-binding domain superfamily/Winged helix DNA-binding domain"/>
    <property type="match status" value="1"/>
</dbReference>
<dbReference type="KEGG" id="mcu:HMPREF0573_10443"/>
<accession>D6ZJ63</accession>
<dbReference type="GO" id="GO:0006355">
    <property type="term" value="P:regulation of DNA-templated transcription"/>
    <property type="evidence" value="ECO:0007669"/>
    <property type="project" value="InterPro"/>
</dbReference>
<evidence type="ECO:0000313" key="7">
    <source>
        <dbReference type="Proteomes" id="UP000006742"/>
    </source>
</evidence>
<evidence type="ECO:0000256" key="2">
    <source>
        <dbReference type="PROSITE-ProRule" id="PRU00169"/>
    </source>
</evidence>
<dbReference type="InterPro" id="IPR039420">
    <property type="entry name" value="WalR-like"/>
</dbReference>
<evidence type="ECO:0000256" key="3">
    <source>
        <dbReference type="PROSITE-ProRule" id="PRU01091"/>
    </source>
</evidence>
<dbReference type="InterPro" id="IPR036388">
    <property type="entry name" value="WH-like_DNA-bd_sf"/>
</dbReference>
<evidence type="ECO:0000259" key="5">
    <source>
        <dbReference type="PROSITE" id="PS51755"/>
    </source>
</evidence>
<dbReference type="AlphaFoldDB" id="D6ZJ63"/>
<dbReference type="Pfam" id="PF00486">
    <property type="entry name" value="Trans_reg_C"/>
    <property type="match status" value="1"/>
</dbReference>